<gene>
    <name evidence="8" type="ORF">ZHAS_00006418</name>
</gene>
<dbReference type="InterPro" id="IPR055347">
    <property type="entry name" value="UTP6_N"/>
</dbReference>
<dbReference type="Pfam" id="PF24892">
    <property type="entry name" value="UTP6_C"/>
    <property type="match status" value="1"/>
</dbReference>
<accession>A0A084VM98</accession>
<sequence length="582" mass="68932">MTELIELRREEAIREYEYMQHLKLFTKSEISKIKTKRLYHDYKVERRCKNVTDFINYITYEVNLFHLLLERRKRLPAKTEGYEGLEKSIHKRVRVLYKRAMARFASEYRIWTHFMRYCQMRRFYTDGSRVLNRMLNFHGDKPKAWLSAINWEYRLANDLTSAKHFNLRGLQRHPECRELCLSLIGILFDEAKSFEESKNSSGLPKALKMAQLVYKNFERKDVEFFQQLLEELKKYRPLSDNLAQQAIDAMKTTLAEKEEMWDLLANLTLQGNEFVVTTGADSKDLFAQCIEIYHEGIARVPTKKMYTLYIDSMLKANDSAEGPEKETKAKRKALASAFKEALSAEQLEEEKMEQYLKLLLHNPYPKDELVMAVIEKGIEQYPNSADIWSLYLRYLIQKNVEPEQVESVFLQATTSLTTNASRITLWKILFQYYHSQQNLSQSVGDLYRKAIAQEPEIAQHFQPLYLDYLLKSEGIFVARREYNRLVKNFLTPLELHLKMASLEAMQEHKNIKEMRNCYENATQRFGKANPSVWLEYIKFERDHGQAIFMQPLYERTKAMLDDDAFSSFLHEYELFKNPSLED</sequence>
<evidence type="ECO:0000256" key="5">
    <source>
        <dbReference type="ARBA" id="ARBA00023242"/>
    </source>
</evidence>
<dbReference type="GO" id="GO:0030515">
    <property type="term" value="F:snoRNA binding"/>
    <property type="evidence" value="ECO:0007669"/>
    <property type="project" value="InterPro"/>
</dbReference>
<dbReference type="EMBL" id="ATLV01014583">
    <property type="status" value="NOT_ANNOTATED_CDS"/>
    <property type="molecule type" value="Genomic_DNA"/>
</dbReference>
<keyword evidence="10" id="KW-1185">Reference proteome</keyword>
<name>A0A084VM98_ANOSI</name>
<dbReference type="GO" id="GO:0034388">
    <property type="term" value="C:Pwp2p-containing subcomplex of 90S preribosome"/>
    <property type="evidence" value="ECO:0007669"/>
    <property type="project" value="TreeGrafter"/>
</dbReference>
<dbReference type="InterPro" id="IPR003107">
    <property type="entry name" value="HAT"/>
</dbReference>
<dbReference type="Pfam" id="PF08640">
    <property type="entry name" value="U3_assoc_6"/>
    <property type="match status" value="1"/>
</dbReference>
<evidence type="ECO:0000313" key="9">
    <source>
        <dbReference type="EnsemblMetazoa" id="ASIC006418-PA"/>
    </source>
</evidence>
<comment type="subcellular location">
    <subcellularLocation>
        <location evidence="1">Nucleus</location>
        <location evidence="1">Nucleolus</location>
    </subcellularLocation>
</comment>
<dbReference type="EMBL" id="KE524975">
    <property type="protein sequence ID" value="KFB39092.1"/>
    <property type="molecule type" value="Genomic_DNA"/>
</dbReference>
<dbReference type="OrthoDB" id="28112at2759"/>
<protein>
    <submittedName>
        <fullName evidence="8">AGAP008427-PA-like protein</fullName>
    </submittedName>
</protein>
<reference evidence="9" key="2">
    <citation type="submission" date="2020-05" db="UniProtKB">
        <authorList>
            <consortium name="EnsemblMetazoa"/>
        </authorList>
    </citation>
    <scope>IDENTIFICATION</scope>
</reference>
<organism evidence="8">
    <name type="scientific">Anopheles sinensis</name>
    <name type="common">Mosquito</name>
    <dbReference type="NCBI Taxonomy" id="74873"/>
    <lineage>
        <taxon>Eukaryota</taxon>
        <taxon>Metazoa</taxon>
        <taxon>Ecdysozoa</taxon>
        <taxon>Arthropoda</taxon>
        <taxon>Hexapoda</taxon>
        <taxon>Insecta</taxon>
        <taxon>Pterygota</taxon>
        <taxon>Neoptera</taxon>
        <taxon>Endopterygota</taxon>
        <taxon>Diptera</taxon>
        <taxon>Nematocera</taxon>
        <taxon>Culicoidea</taxon>
        <taxon>Culicidae</taxon>
        <taxon>Anophelinae</taxon>
        <taxon>Anopheles</taxon>
    </lineage>
</organism>
<dbReference type="Gene3D" id="1.25.40.10">
    <property type="entry name" value="Tetratricopeptide repeat domain"/>
    <property type="match status" value="3"/>
</dbReference>
<dbReference type="Proteomes" id="UP000030765">
    <property type="component" value="Unassembled WGS sequence"/>
</dbReference>
<dbReference type="PANTHER" id="PTHR23271:SF1">
    <property type="entry name" value="U3 SMALL NUCLEOLAR RNA-ASSOCIATED PROTEIN 6 HOMOLOG"/>
    <property type="match status" value="1"/>
</dbReference>
<comment type="similarity">
    <text evidence="2">Belongs to the UTP6 family.</text>
</comment>
<dbReference type="AlphaFoldDB" id="A0A084VM98"/>
<evidence type="ECO:0000256" key="2">
    <source>
        <dbReference type="ARBA" id="ARBA00010734"/>
    </source>
</evidence>
<dbReference type="VEuPathDB" id="VectorBase:ASIS014743"/>
<dbReference type="GO" id="GO:0032040">
    <property type="term" value="C:small-subunit processome"/>
    <property type="evidence" value="ECO:0007669"/>
    <property type="project" value="TreeGrafter"/>
</dbReference>
<feature type="domain" description="U3 small nucleolar RNA-associated protein 6 N-terminal" evidence="6">
    <location>
        <begin position="10"/>
        <end position="90"/>
    </location>
</feature>
<dbReference type="STRING" id="74873.A0A084VM98"/>
<dbReference type="EnsemblMetazoa" id="ASIC006418-RA">
    <property type="protein sequence ID" value="ASIC006418-PA"/>
    <property type="gene ID" value="ASIC006418"/>
</dbReference>
<evidence type="ECO:0000313" key="10">
    <source>
        <dbReference type="Proteomes" id="UP000030765"/>
    </source>
</evidence>
<dbReference type="InterPro" id="IPR013949">
    <property type="entry name" value="Utp6"/>
</dbReference>
<dbReference type="PANTHER" id="PTHR23271">
    <property type="entry name" value="HEPATOCELLULAR CARCINOMA-ASSOCIATED ANTIGEN 66"/>
    <property type="match status" value="1"/>
</dbReference>
<dbReference type="OMA" id="CKQWNAK"/>
<dbReference type="InterPro" id="IPR056907">
    <property type="entry name" value="UTP6_C"/>
</dbReference>
<evidence type="ECO:0000256" key="3">
    <source>
        <dbReference type="ARBA" id="ARBA00022552"/>
    </source>
</evidence>
<evidence type="ECO:0000256" key="1">
    <source>
        <dbReference type="ARBA" id="ARBA00004604"/>
    </source>
</evidence>
<dbReference type="VEuPathDB" id="VectorBase:ASIC006418"/>
<reference evidence="8 10" key="1">
    <citation type="journal article" date="2014" name="BMC Genomics">
        <title>Genome sequence of Anopheles sinensis provides insight into genetics basis of mosquito competence for malaria parasites.</title>
        <authorList>
            <person name="Zhou D."/>
            <person name="Zhang D."/>
            <person name="Ding G."/>
            <person name="Shi L."/>
            <person name="Hou Q."/>
            <person name="Ye Y."/>
            <person name="Xu Y."/>
            <person name="Zhou H."/>
            <person name="Xiong C."/>
            <person name="Li S."/>
            <person name="Yu J."/>
            <person name="Hong S."/>
            <person name="Yu X."/>
            <person name="Zou P."/>
            <person name="Chen C."/>
            <person name="Chang X."/>
            <person name="Wang W."/>
            <person name="Lv Y."/>
            <person name="Sun Y."/>
            <person name="Ma L."/>
            <person name="Shen B."/>
            <person name="Zhu C."/>
        </authorList>
    </citation>
    <scope>NUCLEOTIDE SEQUENCE [LARGE SCALE GENOMIC DNA]</scope>
</reference>
<dbReference type="InterPro" id="IPR011990">
    <property type="entry name" value="TPR-like_helical_dom_sf"/>
</dbReference>
<evidence type="ECO:0000259" key="6">
    <source>
        <dbReference type="Pfam" id="PF08640"/>
    </source>
</evidence>
<dbReference type="GO" id="GO:0000462">
    <property type="term" value="P:maturation of SSU-rRNA from tricistronic rRNA transcript (SSU-rRNA, 5.8S rRNA, LSU-rRNA)"/>
    <property type="evidence" value="ECO:0007669"/>
    <property type="project" value="InterPro"/>
</dbReference>
<evidence type="ECO:0000313" key="8">
    <source>
        <dbReference type="EMBL" id="KFB39092.1"/>
    </source>
</evidence>
<keyword evidence="3" id="KW-0698">rRNA processing</keyword>
<evidence type="ECO:0000256" key="4">
    <source>
        <dbReference type="ARBA" id="ARBA00022737"/>
    </source>
</evidence>
<feature type="domain" description="U3 small nucleolar RNA-associated protein 6 homolog C-terminal" evidence="7">
    <location>
        <begin position="288"/>
        <end position="546"/>
    </location>
</feature>
<evidence type="ECO:0000259" key="7">
    <source>
        <dbReference type="Pfam" id="PF24892"/>
    </source>
</evidence>
<dbReference type="SUPFAM" id="SSF48452">
    <property type="entry name" value="TPR-like"/>
    <property type="match status" value="3"/>
</dbReference>
<proteinExistence type="inferred from homology"/>
<keyword evidence="5" id="KW-0539">Nucleus</keyword>
<dbReference type="SMART" id="SM00386">
    <property type="entry name" value="HAT"/>
    <property type="match status" value="5"/>
</dbReference>
<keyword evidence="4" id="KW-0677">Repeat</keyword>